<dbReference type="InterPro" id="IPR029060">
    <property type="entry name" value="PIN-like_dom_sf"/>
</dbReference>
<evidence type="ECO:0000256" key="1">
    <source>
        <dbReference type="ARBA" id="ARBA00004604"/>
    </source>
</evidence>
<evidence type="ECO:0000313" key="9">
    <source>
        <dbReference type="EMBL" id="KAK6912900.1"/>
    </source>
</evidence>
<keyword evidence="3" id="KW-0698">rRNA processing</keyword>
<evidence type="ECO:0000256" key="6">
    <source>
        <dbReference type="ARBA" id="ARBA00038503"/>
    </source>
</evidence>
<dbReference type="GO" id="GO:0032040">
    <property type="term" value="C:small-subunit processome"/>
    <property type="evidence" value="ECO:0007669"/>
    <property type="project" value="InterPro"/>
</dbReference>
<feature type="compositionally biased region" description="Polar residues" evidence="7">
    <location>
        <begin position="208"/>
        <end position="219"/>
    </location>
</feature>
<evidence type="ECO:0000256" key="3">
    <source>
        <dbReference type="ARBA" id="ARBA00022552"/>
    </source>
</evidence>
<feature type="compositionally biased region" description="Basic and acidic residues" evidence="7">
    <location>
        <begin position="220"/>
        <end position="229"/>
    </location>
</feature>
<dbReference type="Proteomes" id="UP001370490">
    <property type="component" value="Unassembled WGS sequence"/>
</dbReference>
<dbReference type="FunFam" id="3.40.50.1010:FF:000006">
    <property type="entry name" value="rRNA-processing protein UTP23 homolog"/>
    <property type="match status" value="1"/>
</dbReference>
<gene>
    <name evidence="9" type="ORF">RJ641_022501</name>
</gene>
<dbReference type="SUPFAM" id="SSF88723">
    <property type="entry name" value="PIN domain-like"/>
    <property type="match status" value="1"/>
</dbReference>
<evidence type="ECO:0000256" key="7">
    <source>
        <dbReference type="SAM" id="MobiDB-lite"/>
    </source>
</evidence>
<dbReference type="GO" id="GO:0006364">
    <property type="term" value="P:rRNA processing"/>
    <property type="evidence" value="ECO:0007669"/>
    <property type="project" value="UniProtKB-KW"/>
</dbReference>
<sequence length="266" mass="30374">MRLKKQKRHHRIVRFYVTCYDFHKPFKVLCDGTFVRHLLVNRITPADTALSNLLSVGGNAGAKLFTTRCVLAELKSLGDSYSESLEAAHNLMIARCDHTSRKSAVACIMEIVGENNPEHFFVATQDTELRKKFYEIPGVPLIFGLRNSLLLEPPSLFQRHFAKSVEEKRLHMTDLEYKMLRKRAEKMLDKEDNVTSDADEELGDQMPASENLSKTSSSHKTGDMKDRPQFKRKKAKGPNPLSCKKKKIHKLPNLNPEKITLFVCDC</sequence>
<comment type="subcellular location">
    <subcellularLocation>
        <location evidence="1">Nucleus</location>
        <location evidence="1">Nucleolus</location>
    </subcellularLocation>
</comment>
<comment type="caution">
    <text evidence="9">The sequence shown here is derived from an EMBL/GenBank/DDBJ whole genome shotgun (WGS) entry which is preliminary data.</text>
</comment>
<dbReference type="InterPro" id="IPR057776">
    <property type="entry name" value="UTP23_sensor"/>
</dbReference>
<feature type="domain" description="UTP23 sensor motif region" evidence="8">
    <location>
        <begin position="230"/>
        <end position="247"/>
    </location>
</feature>
<feature type="region of interest" description="Disordered" evidence="7">
    <location>
        <begin position="189"/>
        <end position="247"/>
    </location>
</feature>
<keyword evidence="2" id="KW-0690">Ribosome biogenesis</keyword>
<dbReference type="Gene3D" id="3.40.50.1010">
    <property type="entry name" value="5'-nuclease"/>
    <property type="match status" value="1"/>
</dbReference>
<accession>A0AAN8YUE8</accession>
<organism evidence="9 10">
    <name type="scientific">Dillenia turbinata</name>
    <dbReference type="NCBI Taxonomy" id="194707"/>
    <lineage>
        <taxon>Eukaryota</taxon>
        <taxon>Viridiplantae</taxon>
        <taxon>Streptophyta</taxon>
        <taxon>Embryophyta</taxon>
        <taxon>Tracheophyta</taxon>
        <taxon>Spermatophyta</taxon>
        <taxon>Magnoliopsida</taxon>
        <taxon>eudicotyledons</taxon>
        <taxon>Gunneridae</taxon>
        <taxon>Pentapetalae</taxon>
        <taxon>Dilleniales</taxon>
        <taxon>Dilleniaceae</taxon>
        <taxon>Dillenia</taxon>
    </lineage>
</organism>
<name>A0AAN8YUE8_9MAGN</name>
<evidence type="ECO:0000259" key="8">
    <source>
        <dbReference type="Pfam" id="PF24779"/>
    </source>
</evidence>
<keyword evidence="10" id="KW-1185">Reference proteome</keyword>
<protein>
    <submittedName>
        <fullName evidence="9">rRNA-processing protein Fcf1/Utp23</fullName>
    </submittedName>
</protein>
<keyword evidence="4" id="KW-0539">Nucleus</keyword>
<dbReference type="Pfam" id="PF24779">
    <property type="entry name" value="UTP23_sensor"/>
    <property type="match status" value="1"/>
</dbReference>
<dbReference type="EMBL" id="JBAMMX010000027">
    <property type="protein sequence ID" value="KAK6912900.1"/>
    <property type="molecule type" value="Genomic_DNA"/>
</dbReference>
<dbReference type="AlphaFoldDB" id="A0AAN8YUE8"/>
<dbReference type="PANTHER" id="PTHR12416">
    <property type="entry name" value="RRNA-PROCESSING PROTEIN UTP23 HOMOLOG"/>
    <property type="match status" value="1"/>
</dbReference>
<dbReference type="Pfam" id="PF04900">
    <property type="entry name" value="Fcf1"/>
    <property type="match status" value="1"/>
</dbReference>
<evidence type="ECO:0000256" key="4">
    <source>
        <dbReference type="ARBA" id="ARBA00023242"/>
    </source>
</evidence>
<comment type="function">
    <text evidence="5">Involved in rRNA-processing and ribosome biogenesis.</text>
</comment>
<comment type="similarity">
    <text evidence="6">Belongs to the UTP23/FCF1 family. UTP23 subfamily.</text>
</comment>
<dbReference type="CDD" id="cd08553">
    <property type="entry name" value="PIN_Fcf1-like"/>
    <property type="match status" value="1"/>
</dbReference>
<dbReference type="InterPro" id="IPR006984">
    <property type="entry name" value="Fcf1/UTP23"/>
</dbReference>
<evidence type="ECO:0000313" key="10">
    <source>
        <dbReference type="Proteomes" id="UP001370490"/>
    </source>
</evidence>
<proteinExistence type="inferred from homology"/>
<reference evidence="9 10" key="1">
    <citation type="submission" date="2023-12" db="EMBL/GenBank/DDBJ databases">
        <title>A high-quality genome assembly for Dillenia turbinata (Dilleniales).</title>
        <authorList>
            <person name="Chanderbali A."/>
        </authorList>
    </citation>
    <scope>NUCLEOTIDE SEQUENCE [LARGE SCALE GENOMIC DNA]</scope>
    <source>
        <strain evidence="9">LSX21</strain>
        <tissue evidence="9">Leaf</tissue>
    </source>
</reference>
<evidence type="ECO:0000256" key="2">
    <source>
        <dbReference type="ARBA" id="ARBA00022517"/>
    </source>
</evidence>
<evidence type="ECO:0000256" key="5">
    <source>
        <dbReference type="ARBA" id="ARBA00037300"/>
    </source>
</evidence>